<evidence type="ECO:0000256" key="4">
    <source>
        <dbReference type="ARBA" id="ARBA00022692"/>
    </source>
</evidence>
<dbReference type="PIRSF" id="PIRSF016379">
    <property type="entry name" value="ENT"/>
    <property type="match status" value="1"/>
</dbReference>
<evidence type="ECO:0000256" key="5">
    <source>
        <dbReference type="ARBA" id="ARBA00022989"/>
    </source>
</evidence>
<evidence type="ECO:0000256" key="2">
    <source>
        <dbReference type="ARBA" id="ARBA00007965"/>
    </source>
</evidence>
<protein>
    <submittedName>
        <fullName evidence="8">Nucleoside transporter</fullName>
    </submittedName>
</protein>
<feature type="transmembrane region" description="Helical" evidence="7">
    <location>
        <begin position="458"/>
        <end position="481"/>
    </location>
</feature>
<dbReference type="GO" id="GO:0005886">
    <property type="term" value="C:plasma membrane"/>
    <property type="evidence" value="ECO:0007669"/>
    <property type="project" value="TreeGrafter"/>
</dbReference>
<keyword evidence="5 7" id="KW-1133">Transmembrane helix</keyword>
<name>A0A8H7HEH6_9AGAM</name>
<organism evidence="8 9">
    <name type="scientific">Rhizoctonia solani</name>
    <dbReference type="NCBI Taxonomy" id="456999"/>
    <lineage>
        <taxon>Eukaryota</taxon>
        <taxon>Fungi</taxon>
        <taxon>Dikarya</taxon>
        <taxon>Basidiomycota</taxon>
        <taxon>Agaricomycotina</taxon>
        <taxon>Agaricomycetes</taxon>
        <taxon>Cantharellales</taxon>
        <taxon>Ceratobasidiaceae</taxon>
        <taxon>Rhizoctonia</taxon>
    </lineage>
</organism>
<gene>
    <name evidence="8" type="ORF">RHS04_03584</name>
</gene>
<comment type="caution">
    <text evidence="8">The sequence shown here is derived from an EMBL/GenBank/DDBJ whole genome shotgun (WGS) entry which is preliminary data.</text>
</comment>
<feature type="transmembrane region" description="Helical" evidence="7">
    <location>
        <begin position="377"/>
        <end position="396"/>
    </location>
</feature>
<dbReference type="Proteomes" id="UP000650582">
    <property type="component" value="Unassembled WGS sequence"/>
</dbReference>
<dbReference type="GO" id="GO:0034257">
    <property type="term" value="F:nicotinamide riboside transmembrane transporter activity"/>
    <property type="evidence" value="ECO:0007669"/>
    <property type="project" value="TreeGrafter"/>
</dbReference>
<feature type="transmembrane region" description="Helical" evidence="7">
    <location>
        <begin position="178"/>
        <end position="205"/>
    </location>
</feature>
<dbReference type="InterPro" id="IPR002259">
    <property type="entry name" value="Eqnu_transpt"/>
</dbReference>
<keyword evidence="6 7" id="KW-0472">Membrane</keyword>
<proteinExistence type="inferred from homology"/>
<feature type="transmembrane region" description="Helical" evidence="7">
    <location>
        <begin position="269"/>
        <end position="289"/>
    </location>
</feature>
<evidence type="ECO:0000256" key="7">
    <source>
        <dbReference type="SAM" id="Phobius"/>
    </source>
</evidence>
<dbReference type="PANTHER" id="PTHR10332">
    <property type="entry name" value="EQUILIBRATIVE NUCLEOSIDE TRANSPORTER"/>
    <property type="match status" value="1"/>
</dbReference>
<evidence type="ECO:0000256" key="1">
    <source>
        <dbReference type="ARBA" id="ARBA00004141"/>
    </source>
</evidence>
<dbReference type="GO" id="GO:0000329">
    <property type="term" value="C:fungal-type vacuole membrane"/>
    <property type="evidence" value="ECO:0007669"/>
    <property type="project" value="TreeGrafter"/>
</dbReference>
<feature type="transmembrane region" description="Helical" evidence="7">
    <location>
        <begin position="86"/>
        <end position="108"/>
    </location>
</feature>
<keyword evidence="4 7" id="KW-0812">Transmembrane</keyword>
<dbReference type="PANTHER" id="PTHR10332:SF88">
    <property type="entry name" value="EQUILIBRATIVE NUCLEOSIDE TRANSPORTER 1, ISOFORM A"/>
    <property type="match status" value="1"/>
</dbReference>
<keyword evidence="3" id="KW-0813">Transport</keyword>
<evidence type="ECO:0000313" key="8">
    <source>
        <dbReference type="EMBL" id="KAF8681654.1"/>
    </source>
</evidence>
<comment type="subcellular location">
    <subcellularLocation>
        <location evidence="1">Membrane</location>
        <topology evidence="1">Multi-pass membrane protein</topology>
    </subcellularLocation>
</comment>
<evidence type="ECO:0000256" key="6">
    <source>
        <dbReference type="ARBA" id="ARBA00023136"/>
    </source>
</evidence>
<evidence type="ECO:0000256" key="3">
    <source>
        <dbReference type="ARBA" id="ARBA00022448"/>
    </source>
</evidence>
<dbReference type="GO" id="GO:0015205">
    <property type="term" value="F:nucleobase transmembrane transporter activity"/>
    <property type="evidence" value="ECO:0007669"/>
    <property type="project" value="TreeGrafter"/>
</dbReference>
<feature type="transmembrane region" description="Helical" evidence="7">
    <location>
        <begin position="120"/>
        <end position="141"/>
    </location>
</feature>
<feature type="transmembrane region" description="Helical" evidence="7">
    <location>
        <begin position="344"/>
        <end position="365"/>
    </location>
</feature>
<comment type="similarity">
    <text evidence="2">Belongs to the SLC29A/ENT transporter (TC 2.A.57) family.</text>
</comment>
<sequence length="534" mass="57667">MIAAEGRGASHLLSAGRHAIDEIIIESQLEPSVIGKRTSRLSISAHPVSPIVAATSLALNDSEDDIDARVQPPEHPYVELSVQLSFAIFGLSSLMPWNAMITAMPYFLTRLGDSPYAGSFASWFSVTWTFMSFISLACATWTARETIPATRIVLPLGLNTLLLTFLAITPRLSLSPRAFFAVVLTNGALLATSGSWFQTSVVALASVFGPDAIAAYMTGGALVAVGVSLLKLATAYTSLKHEYPGGYAPDYSLRIPNDLIDLDAATSSIIYFSVAAAFIGSGIVAYAYLHPKIPHDVQKEPPQPEVDNSDSESIPTEVDYLLGRVSTPIQMSSASIWIVIRKNAYYNIAVFYVFVVTLAMFPAITTSILPVNSSEESIVFNPFIFSALHFLNFNVADLIGRALASFKPISPTSNVRLLLYSLSRTIFIPLLLLCNVQHKPTFESVVDASSKPIINSDIAYMFILFAFGVTNGHVSTLVLMAAPSKLMNPNLELYESKTAARVAQFCLVGGWVAGSAASFGLHAIQCRCNPFLDQ</sequence>
<dbReference type="AlphaFoldDB" id="A0A8H7HEH6"/>
<evidence type="ECO:0000313" key="9">
    <source>
        <dbReference type="Proteomes" id="UP000650582"/>
    </source>
</evidence>
<feature type="transmembrane region" description="Helical" evidence="7">
    <location>
        <begin position="502"/>
        <end position="524"/>
    </location>
</feature>
<feature type="transmembrane region" description="Helical" evidence="7">
    <location>
        <begin position="153"/>
        <end position="172"/>
    </location>
</feature>
<accession>A0A8H7HEH6</accession>
<feature type="transmembrane region" description="Helical" evidence="7">
    <location>
        <begin position="212"/>
        <end position="233"/>
    </location>
</feature>
<dbReference type="Pfam" id="PF01733">
    <property type="entry name" value="Nucleoside_tran"/>
    <property type="match status" value="1"/>
</dbReference>
<reference evidence="8" key="1">
    <citation type="submission" date="2020-09" db="EMBL/GenBank/DDBJ databases">
        <title>Comparative genome analyses of four rice-infecting Rhizoctonia solani isolates reveal extensive enrichment of homogalacturonan modification genes.</title>
        <authorList>
            <person name="Lee D.-Y."/>
            <person name="Jeon J."/>
            <person name="Kim K.-T."/>
            <person name="Cheong K."/>
            <person name="Song H."/>
            <person name="Choi G."/>
            <person name="Ko J."/>
            <person name="Opiyo S.O."/>
            <person name="Zuo S."/>
            <person name="Madhav S."/>
            <person name="Lee Y.-H."/>
            <person name="Wang G.-L."/>
        </authorList>
    </citation>
    <scope>NUCLEOTIDE SEQUENCE</scope>
    <source>
        <strain evidence="8">AG1-IA YN-7</strain>
    </source>
</reference>
<dbReference type="EMBL" id="JACYCC010000036">
    <property type="protein sequence ID" value="KAF8681654.1"/>
    <property type="molecule type" value="Genomic_DNA"/>
</dbReference>